<feature type="compositionally biased region" description="Gly residues" evidence="1">
    <location>
        <begin position="52"/>
        <end position="63"/>
    </location>
</feature>
<sequence length="109" mass="10938">MRSGLHTRSRSSWATRAAGGGRPTPTLPRARLLPKPSASSGCTGKPFAPAGHQGGRSGTGRGSRSGPSATGAGPPVRSEPRNSGTNTLAMAPVWSLQSQYGTVTPGTSA</sequence>
<reference evidence="2 3" key="1">
    <citation type="submission" date="2023-05" db="EMBL/GenBank/DDBJ databases">
        <title>Sequencing and Assembly of Streptomyces sp. NP73.</title>
        <authorList>
            <person name="Konwar A.N."/>
            <person name="Saikia K."/>
            <person name="Thakur D."/>
        </authorList>
    </citation>
    <scope>NUCLEOTIDE SEQUENCE [LARGE SCALE GENOMIC DNA]</scope>
    <source>
        <strain evidence="2 3">NP73</strain>
    </source>
</reference>
<feature type="compositionally biased region" description="Low complexity" evidence="1">
    <location>
        <begin position="64"/>
        <end position="75"/>
    </location>
</feature>
<keyword evidence="3" id="KW-1185">Reference proteome</keyword>
<name>A0ABT7H3I5_9ACTN</name>
<evidence type="ECO:0000313" key="2">
    <source>
        <dbReference type="EMBL" id="MDK9499620.1"/>
    </source>
</evidence>
<organism evidence="2 3">
    <name type="scientific">Streptomyces katrae</name>
    <dbReference type="NCBI Taxonomy" id="68223"/>
    <lineage>
        <taxon>Bacteria</taxon>
        <taxon>Bacillati</taxon>
        <taxon>Actinomycetota</taxon>
        <taxon>Actinomycetes</taxon>
        <taxon>Kitasatosporales</taxon>
        <taxon>Streptomycetaceae</taxon>
        <taxon>Streptomyces</taxon>
    </lineage>
</organism>
<feature type="region of interest" description="Disordered" evidence="1">
    <location>
        <begin position="1"/>
        <end position="91"/>
    </location>
</feature>
<dbReference type="RefSeq" id="WP_285345458.1">
    <property type="nucleotide sequence ID" value="NZ_JASITI010000046.1"/>
</dbReference>
<comment type="caution">
    <text evidence="2">The sequence shown here is derived from an EMBL/GenBank/DDBJ whole genome shotgun (WGS) entry which is preliminary data.</text>
</comment>
<dbReference type="Proteomes" id="UP001223390">
    <property type="component" value="Unassembled WGS sequence"/>
</dbReference>
<protein>
    <submittedName>
        <fullName evidence="2">Uncharacterized protein</fullName>
    </submittedName>
</protein>
<dbReference type="EMBL" id="JASITI010000046">
    <property type="protein sequence ID" value="MDK9499620.1"/>
    <property type="molecule type" value="Genomic_DNA"/>
</dbReference>
<evidence type="ECO:0000256" key="1">
    <source>
        <dbReference type="SAM" id="MobiDB-lite"/>
    </source>
</evidence>
<feature type="compositionally biased region" description="Low complexity" evidence="1">
    <location>
        <begin position="23"/>
        <end position="33"/>
    </location>
</feature>
<accession>A0ABT7H3I5</accession>
<evidence type="ECO:0000313" key="3">
    <source>
        <dbReference type="Proteomes" id="UP001223390"/>
    </source>
</evidence>
<gene>
    <name evidence="2" type="ORF">QEZ40_005047</name>
</gene>
<proteinExistence type="predicted"/>